<dbReference type="Gene3D" id="2.40.30.10">
    <property type="entry name" value="Translation factors"/>
    <property type="match status" value="1"/>
</dbReference>
<dbReference type="Pfam" id="PF03054">
    <property type="entry name" value="tRNA_Me_trans"/>
    <property type="match status" value="1"/>
</dbReference>
<dbReference type="InterPro" id="IPR004506">
    <property type="entry name" value="MnmA-like"/>
</dbReference>
<proteinExistence type="predicted"/>
<dbReference type="InterPro" id="IPR023382">
    <property type="entry name" value="MnmA-like_central_sf"/>
</dbReference>
<dbReference type="InterPro" id="IPR046884">
    <property type="entry name" value="MnmA-like_central"/>
</dbReference>
<dbReference type="GO" id="GO:0005524">
    <property type="term" value="F:ATP binding"/>
    <property type="evidence" value="ECO:0007669"/>
    <property type="project" value="UniProtKB-KW"/>
</dbReference>
<dbReference type="SUPFAM" id="SSF52402">
    <property type="entry name" value="Adenine nucleotide alpha hydrolases-like"/>
    <property type="match status" value="1"/>
</dbReference>
<dbReference type="Proteomes" id="UP000659630">
    <property type="component" value="Unassembled WGS sequence"/>
</dbReference>
<dbReference type="GO" id="GO:0103016">
    <property type="term" value="F:tRNA-uridine 2-sulfurtransferase activity"/>
    <property type="evidence" value="ECO:0007669"/>
    <property type="project" value="UniProtKB-EC"/>
</dbReference>
<evidence type="ECO:0000256" key="7">
    <source>
        <dbReference type="ARBA" id="ARBA00022884"/>
    </source>
</evidence>
<dbReference type="Gene3D" id="3.40.50.620">
    <property type="entry name" value="HUPs"/>
    <property type="match status" value="1"/>
</dbReference>
<dbReference type="Pfam" id="PF20259">
    <property type="entry name" value="tRNA_Me_trans_M"/>
    <property type="match status" value="1"/>
</dbReference>
<protein>
    <recommendedName>
        <fullName evidence="1">tRNA-uridine 2-sulfurtransferase</fullName>
        <ecNumber evidence="1">2.8.1.13</ecNumber>
    </recommendedName>
</protein>
<dbReference type="AlphaFoldDB" id="A0A923IA95"/>
<organism evidence="12 13">
    <name type="scientific">Anaerofilum hominis</name>
    <dbReference type="NCBI Taxonomy" id="2763016"/>
    <lineage>
        <taxon>Bacteria</taxon>
        <taxon>Bacillati</taxon>
        <taxon>Bacillota</taxon>
        <taxon>Clostridia</taxon>
        <taxon>Eubacteriales</taxon>
        <taxon>Oscillospiraceae</taxon>
        <taxon>Anaerofilum</taxon>
    </lineage>
</organism>
<dbReference type="CDD" id="cd01998">
    <property type="entry name" value="MnmA_TRMU-like"/>
    <property type="match status" value="1"/>
</dbReference>
<keyword evidence="7" id="KW-0694">RNA-binding</keyword>
<evidence type="ECO:0000256" key="4">
    <source>
        <dbReference type="ARBA" id="ARBA00022694"/>
    </source>
</evidence>
<keyword evidence="8" id="KW-1015">Disulfide bond</keyword>
<keyword evidence="13" id="KW-1185">Reference proteome</keyword>
<evidence type="ECO:0000259" key="11">
    <source>
        <dbReference type="Pfam" id="PF20259"/>
    </source>
</evidence>
<sequence length="352" mass="37524">MQYPSGRVLVALSGGVDSSVCVQLLKDQGFSVEALVLRFSPAHEKAVAAAQEAARQLDVPLTVRDCGPEFEREVIAPFCAEYCAGRTPNPCVICNPQVKFRLLCDVADERGIPLVASGHYARIARRDGAFYVRQAVSAARDQSYMLYRLPQSILSRLLLPVGEFEKPAVRDRAAALGLAAANAPDSQEICFIPDGDYASYIESRGCRGPAGRFIAPDGTVLGPHRGVLHYTVGQRRGLGVALGKPVFVRRILPGGDIELAFSGDEYYAAIELDHLAETGAGLAAGGRYQVKIRSAAKPVPCTVTARGADSALIVFDQPARAPAPGQSAVLYQDDLLVGGGLIRDILPQAPAR</sequence>
<dbReference type="NCBIfam" id="NF001138">
    <property type="entry name" value="PRK00143.1"/>
    <property type="match status" value="1"/>
</dbReference>
<dbReference type="EMBL" id="JACONZ010000004">
    <property type="protein sequence ID" value="MBC5581984.1"/>
    <property type="molecule type" value="Genomic_DNA"/>
</dbReference>
<evidence type="ECO:0000256" key="6">
    <source>
        <dbReference type="ARBA" id="ARBA00022840"/>
    </source>
</evidence>
<evidence type="ECO:0000256" key="5">
    <source>
        <dbReference type="ARBA" id="ARBA00022741"/>
    </source>
</evidence>
<dbReference type="PANTHER" id="PTHR11933">
    <property type="entry name" value="TRNA 5-METHYLAMINOMETHYL-2-THIOURIDYLATE -METHYLTRANSFERASE"/>
    <property type="match status" value="1"/>
</dbReference>
<evidence type="ECO:0000256" key="3">
    <source>
        <dbReference type="ARBA" id="ARBA00022679"/>
    </source>
</evidence>
<evidence type="ECO:0000256" key="8">
    <source>
        <dbReference type="ARBA" id="ARBA00023157"/>
    </source>
</evidence>
<evidence type="ECO:0000259" key="10">
    <source>
        <dbReference type="Pfam" id="PF20258"/>
    </source>
</evidence>
<keyword evidence="3 12" id="KW-0808">Transferase</keyword>
<comment type="caution">
    <text evidence="12">The sequence shown here is derived from an EMBL/GenBank/DDBJ whole genome shotgun (WGS) entry which is preliminary data.</text>
</comment>
<feature type="domain" description="tRNA-specific 2-thiouridylase MnmA-like C-terminal" evidence="10">
    <location>
        <begin position="286"/>
        <end position="342"/>
    </location>
</feature>
<dbReference type="GO" id="GO:0000049">
    <property type="term" value="F:tRNA binding"/>
    <property type="evidence" value="ECO:0007669"/>
    <property type="project" value="UniProtKB-KW"/>
</dbReference>
<evidence type="ECO:0000256" key="2">
    <source>
        <dbReference type="ARBA" id="ARBA00022555"/>
    </source>
</evidence>
<dbReference type="GO" id="GO:0002143">
    <property type="term" value="P:tRNA wobble position uridine thiolation"/>
    <property type="evidence" value="ECO:0007669"/>
    <property type="project" value="TreeGrafter"/>
</dbReference>
<keyword evidence="5" id="KW-0547">Nucleotide-binding</keyword>
<accession>A0A923IA95</accession>
<dbReference type="InterPro" id="IPR014729">
    <property type="entry name" value="Rossmann-like_a/b/a_fold"/>
</dbReference>
<keyword evidence="6" id="KW-0067">ATP-binding</keyword>
<dbReference type="Gene3D" id="2.30.30.280">
    <property type="entry name" value="Adenine nucleotide alpha hydrolases-like domains"/>
    <property type="match status" value="1"/>
</dbReference>
<gene>
    <name evidence="12" type="primary">mnmA</name>
    <name evidence="12" type="ORF">H8S23_10755</name>
</gene>
<evidence type="ECO:0000256" key="9">
    <source>
        <dbReference type="ARBA" id="ARBA00051542"/>
    </source>
</evidence>
<evidence type="ECO:0000313" key="13">
    <source>
        <dbReference type="Proteomes" id="UP000659630"/>
    </source>
</evidence>
<keyword evidence="2" id="KW-0820">tRNA-binding</keyword>
<keyword evidence="4" id="KW-0819">tRNA processing</keyword>
<evidence type="ECO:0000313" key="12">
    <source>
        <dbReference type="EMBL" id="MBC5581984.1"/>
    </source>
</evidence>
<feature type="domain" description="tRNA-specific 2-thiouridylase MnmA-like central" evidence="11">
    <location>
        <begin position="210"/>
        <end position="252"/>
    </location>
</feature>
<name>A0A923IA95_9FIRM</name>
<evidence type="ECO:0000256" key="1">
    <source>
        <dbReference type="ARBA" id="ARBA00011949"/>
    </source>
</evidence>
<dbReference type="InterPro" id="IPR046885">
    <property type="entry name" value="MnmA-like_C"/>
</dbReference>
<dbReference type="NCBIfam" id="TIGR00420">
    <property type="entry name" value="trmU"/>
    <property type="match status" value="1"/>
</dbReference>
<dbReference type="RefSeq" id="WP_186888357.1">
    <property type="nucleotide sequence ID" value="NZ_JACONZ010000004.1"/>
</dbReference>
<dbReference type="EC" id="2.8.1.13" evidence="1"/>
<dbReference type="Pfam" id="PF20258">
    <property type="entry name" value="tRNA_Me_trans_C"/>
    <property type="match status" value="1"/>
</dbReference>
<reference evidence="12" key="1">
    <citation type="submission" date="2020-08" db="EMBL/GenBank/DDBJ databases">
        <title>Genome public.</title>
        <authorList>
            <person name="Liu C."/>
            <person name="Sun Q."/>
        </authorList>
    </citation>
    <scope>NUCLEOTIDE SEQUENCE</scope>
    <source>
        <strain evidence="12">BX8</strain>
    </source>
</reference>
<dbReference type="PANTHER" id="PTHR11933:SF5">
    <property type="entry name" value="MITOCHONDRIAL TRNA-SPECIFIC 2-THIOURIDYLASE 1"/>
    <property type="match status" value="1"/>
</dbReference>
<comment type="catalytic activity">
    <reaction evidence="9">
        <text>S-sulfanyl-L-cysteinyl-[protein] + uridine(34) in tRNA + AH2 + ATP = 2-thiouridine(34) in tRNA + L-cysteinyl-[protein] + A + AMP + diphosphate + H(+)</text>
        <dbReference type="Rhea" id="RHEA:47032"/>
        <dbReference type="Rhea" id="RHEA-COMP:10131"/>
        <dbReference type="Rhea" id="RHEA-COMP:11726"/>
        <dbReference type="Rhea" id="RHEA-COMP:11727"/>
        <dbReference type="Rhea" id="RHEA-COMP:11728"/>
        <dbReference type="ChEBI" id="CHEBI:13193"/>
        <dbReference type="ChEBI" id="CHEBI:15378"/>
        <dbReference type="ChEBI" id="CHEBI:17499"/>
        <dbReference type="ChEBI" id="CHEBI:29950"/>
        <dbReference type="ChEBI" id="CHEBI:30616"/>
        <dbReference type="ChEBI" id="CHEBI:33019"/>
        <dbReference type="ChEBI" id="CHEBI:61963"/>
        <dbReference type="ChEBI" id="CHEBI:65315"/>
        <dbReference type="ChEBI" id="CHEBI:87170"/>
        <dbReference type="ChEBI" id="CHEBI:456215"/>
        <dbReference type="EC" id="2.8.1.13"/>
    </reaction>
</comment>